<protein>
    <submittedName>
        <fullName evidence="2">G11861 protein</fullName>
    </submittedName>
</protein>
<dbReference type="Gene3D" id="2.60.120.330">
    <property type="entry name" value="B-lactam Antibiotic, Isopenicillin N Synthase, Chain"/>
    <property type="match status" value="1"/>
</dbReference>
<dbReference type="PANTHER" id="PTHR48420">
    <property type="entry name" value="NON-HAEM DIOXYGENASE N-TERMINAL DOMAIN-CONTAINING PROTEIN"/>
    <property type="match status" value="1"/>
</dbReference>
<evidence type="ECO:0000259" key="1">
    <source>
        <dbReference type="Pfam" id="PF14226"/>
    </source>
</evidence>
<feature type="domain" description="Non-haem dioxygenase N-terminal" evidence="1">
    <location>
        <begin position="17"/>
        <end position="137"/>
    </location>
</feature>
<comment type="caution">
    <text evidence="2">The sequence shown here is derived from an EMBL/GenBank/DDBJ whole genome shotgun (WGS) entry which is preliminary data.</text>
</comment>
<evidence type="ECO:0000313" key="2">
    <source>
        <dbReference type="EMBL" id="CAL5228686.1"/>
    </source>
</evidence>
<accession>A0ABP1GD41</accession>
<dbReference type="PANTHER" id="PTHR48420:SF1">
    <property type="entry name" value="NON-HAEM DIOXYGENASE N-TERMINAL DOMAIN-CONTAINING PROTEIN"/>
    <property type="match status" value="1"/>
</dbReference>
<name>A0ABP1GD41_9CHLO</name>
<dbReference type="Pfam" id="PF14226">
    <property type="entry name" value="DIOX_N"/>
    <property type="match status" value="1"/>
</dbReference>
<sequence>MLTDGKNGLVNLQFEDLCNSDCSVRARLLRSLEQAYGPEGLGILTVAGVPSFLELRREVLPLTAEFVALPENVRESYADPASSYSFGWSHGKEALEDGVFDTLKGSFYANPMQDNIHMEDRLQQQYPSYCRPNIWPEKHLPQLQPRFQALGQLMAAVGEHLAALCDDYMRQKGVQPCSGSLQQIMEKGRPCYKARLLHYFADPECASKGSETQAPWCGWHTDHSSLTGLASAMYIKDRQEVPNPDSTSGLYIRRQDGTTVQVKVPADHIAFQMGEAMQIHSGGLLRATMHCVKGAAGPAAAEVTRHSFALFMQPRWDQPMDLPPGTASSQMGVGQWQPGLDFGQFSELTVQHYYRNGKQA</sequence>
<dbReference type="SUPFAM" id="SSF51197">
    <property type="entry name" value="Clavaminate synthase-like"/>
    <property type="match status" value="1"/>
</dbReference>
<proteinExistence type="predicted"/>
<dbReference type="InterPro" id="IPR027443">
    <property type="entry name" value="IPNS-like_sf"/>
</dbReference>
<dbReference type="InterPro" id="IPR026992">
    <property type="entry name" value="DIOX_N"/>
</dbReference>
<evidence type="ECO:0000313" key="3">
    <source>
        <dbReference type="Proteomes" id="UP001497392"/>
    </source>
</evidence>
<reference evidence="2 3" key="1">
    <citation type="submission" date="2024-06" db="EMBL/GenBank/DDBJ databases">
        <authorList>
            <person name="Kraege A."/>
            <person name="Thomma B."/>
        </authorList>
    </citation>
    <scope>NUCLEOTIDE SEQUENCE [LARGE SCALE GENOMIC DNA]</scope>
</reference>
<organism evidence="2 3">
    <name type="scientific">Coccomyxa viridis</name>
    <dbReference type="NCBI Taxonomy" id="1274662"/>
    <lineage>
        <taxon>Eukaryota</taxon>
        <taxon>Viridiplantae</taxon>
        <taxon>Chlorophyta</taxon>
        <taxon>core chlorophytes</taxon>
        <taxon>Trebouxiophyceae</taxon>
        <taxon>Trebouxiophyceae incertae sedis</taxon>
        <taxon>Coccomyxaceae</taxon>
        <taxon>Coccomyxa</taxon>
    </lineage>
</organism>
<gene>
    <name evidence="2" type="primary">g11861</name>
    <name evidence="2" type="ORF">VP750_LOCUS10592</name>
</gene>
<keyword evidence="3" id="KW-1185">Reference proteome</keyword>
<dbReference type="EMBL" id="CAXHTA020000019">
    <property type="protein sequence ID" value="CAL5228686.1"/>
    <property type="molecule type" value="Genomic_DNA"/>
</dbReference>
<dbReference type="Proteomes" id="UP001497392">
    <property type="component" value="Unassembled WGS sequence"/>
</dbReference>